<dbReference type="InterPro" id="IPR037066">
    <property type="entry name" value="Plug_dom_sf"/>
</dbReference>
<dbReference type="PANTHER" id="PTHR30069">
    <property type="entry name" value="TONB-DEPENDENT OUTER MEMBRANE RECEPTOR"/>
    <property type="match status" value="1"/>
</dbReference>
<keyword evidence="5 10" id="KW-0812">Transmembrane</keyword>
<dbReference type="InterPro" id="IPR039426">
    <property type="entry name" value="TonB-dep_rcpt-like"/>
</dbReference>
<evidence type="ECO:0000256" key="9">
    <source>
        <dbReference type="ARBA" id="ARBA00023237"/>
    </source>
</evidence>
<keyword evidence="8 16" id="KW-0675">Receptor</keyword>
<dbReference type="SUPFAM" id="SSF56935">
    <property type="entry name" value="Porins"/>
    <property type="match status" value="1"/>
</dbReference>
<proteinExistence type="inferred from homology"/>
<keyword evidence="3 10" id="KW-0813">Transport</keyword>
<dbReference type="PROSITE" id="PS52016">
    <property type="entry name" value="TONB_DEPENDENT_REC_3"/>
    <property type="match status" value="1"/>
</dbReference>
<dbReference type="EMBL" id="WWCJ01000011">
    <property type="protein sequence ID" value="MYN03698.1"/>
    <property type="molecule type" value="Genomic_DNA"/>
</dbReference>
<evidence type="ECO:0000313" key="16">
    <source>
        <dbReference type="EMBL" id="MYN03698.1"/>
    </source>
</evidence>
<dbReference type="InterPro" id="IPR036942">
    <property type="entry name" value="Beta-barrel_TonB_sf"/>
</dbReference>
<dbReference type="GO" id="GO:0044718">
    <property type="term" value="P:siderophore transmembrane transport"/>
    <property type="evidence" value="ECO:0007669"/>
    <property type="project" value="TreeGrafter"/>
</dbReference>
<evidence type="ECO:0000256" key="7">
    <source>
        <dbReference type="ARBA" id="ARBA00023136"/>
    </source>
</evidence>
<evidence type="ECO:0000256" key="13">
    <source>
        <dbReference type="SAM" id="SignalP"/>
    </source>
</evidence>
<evidence type="ECO:0000313" key="17">
    <source>
        <dbReference type="Proteomes" id="UP000448575"/>
    </source>
</evidence>
<keyword evidence="9 10" id="KW-0998">Cell outer membrane</keyword>
<evidence type="ECO:0000256" key="4">
    <source>
        <dbReference type="ARBA" id="ARBA00022452"/>
    </source>
</evidence>
<dbReference type="InterPro" id="IPR000531">
    <property type="entry name" value="Beta-barrel_TonB"/>
</dbReference>
<dbReference type="PANTHER" id="PTHR30069:SF40">
    <property type="entry name" value="TONB-DEPENDENT RECEPTOR NMB0964-RELATED"/>
    <property type="match status" value="1"/>
</dbReference>
<feature type="compositionally biased region" description="Basic and acidic residues" evidence="12">
    <location>
        <begin position="351"/>
        <end position="377"/>
    </location>
</feature>
<comment type="similarity">
    <text evidence="2 10 11">Belongs to the TonB-dependent receptor family.</text>
</comment>
<feature type="region of interest" description="Disordered" evidence="12">
    <location>
        <begin position="349"/>
        <end position="384"/>
    </location>
</feature>
<protein>
    <submittedName>
        <fullName evidence="16">TonB-dependent receptor</fullName>
    </submittedName>
</protein>
<evidence type="ECO:0000256" key="5">
    <source>
        <dbReference type="ARBA" id="ARBA00022692"/>
    </source>
</evidence>
<evidence type="ECO:0000256" key="6">
    <source>
        <dbReference type="ARBA" id="ARBA00023077"/>
    </source>
</evidence>
<dbReference type="GO" id="GO:0009279">
    <property type="term" value="C:cell outer membrane"/>
    <property type="evidence" value="ECO:0007669"/>
    <property type="project" value="UniProtKB-SubCell"/>
</dbReference>
<feature type="region of interest" description="Disordered" evidence="12">
    <location>
        <begin position="204"/>
        <end position="232"/>
    </location>
</feature>
<reference evidence="16 17" key="1">
    <citation type="submission" date="2019-12" db="EMBL/GenBank/DDBJ databases">
        <title>Novel species isolated from a subtropical stream in China.</title>
        <authorList>
            <person name="Lu H."/>
        </authorList>
    </citation>
    <scope>NUCLEOTIDE SEQUENCE [LARGE SCALE GENOMIC DNA]</scope>
    <source>
        <strain evidence="16 17">DS3</strain>
    </source>
</reference>
<organism evidence="16 17">
    <name type="scientific">Pseudoduganella guangdongensis</name>
    <dbReference type="NCBI Taxonomy" id="2692179"/>
    <lineage>
        <taxon>Bacteria</taxon>
        <taxon>Pseudomonadati</taxon>
        <taxon>Pseudomonadota</taxon>
        <taxon>Betaproteobacteria</taxon>
        <taxon>Burkholderiales</taxon>
        <taxon>Oxalobacteraceae</taxon>
        <taxon>Telluria group</taxon>
        <taxon>Pseudoduganella</taxon>
    </lineage>
</organism>
<keyword evidence="4 10" id="KW-1134">Transmembrane beta strand</keyword>
<dbReference type="Pfam" id="PF00593">
    <property type="entry name" value="TonB_dep_Rec_b-barrel"/>
    <property type="match status" value="1"/>
</dbReference>
<accession>A0A6N9HJD7</accession>
<dbReference type="InterPro" id="IPR012910">
    <property type="entry name" value="Plug_dom"/>
</dbReference>
<feature type="signal peptide" evidence="13">
    <location>
        <begin position="1"/>
        <end position="22"/>
    </location>
</feature>
<keyword evidence="7 10" id="KW-0472">Membrane</keyword>
<name>A0A6N9HJD7_9BURK</name>
<keyword evidence="6 11" id="KW-0798">TonB box</keyword>
<comment type="subcellular location">
    <subcellularLocation>
        <location evidence="1 10">Cell outer membrane</location>
        <topology evidence="1 10">Multi-pass membrane protein</topology>
    </subcellularLocation>
</comment>
<dbReference type="GO" id="GO:0015344">
    <property type="term" value="F:siderophore uptake transmembrane transporter activity"/>
    <property type="evidence" value="ECO:0007669"/>
    <property type="project" value="TreeGrafter"/>
</dbReference>
<dbReference type="Proteomes" id="UP000448575">
    <property type="component" value="Unassembled WGS sequence"/>
</dbReference>
<feature type="chain" id="PRO_5026716185" evidence="13">
    <location>
        <begin position="23"/>
        <end position="684"/>
    </location>
</feature>
<dbReference type="AlphaFoldDB" id="A0A6N9HJD7"/>
<evidence type="ECO:0000256" key="2">
    <source>
        <dbReference type="ARBA" id="ARBA00009810"/>
    </source>
</evidence>
<keyword evidence="17" id="KW-1185">Reference proteome</keyword>
<dbReference type="Pfam" id="PF07715">
    <property type="entry name" value="Plug"/>
    <property type="match status" value="1"/>
</dbReference>
<evidence type="ECO:0000256" key="10">
    <source>
        <dbReference type="PROSITE-ProRule" id="PRU01360"/>
    </source>
</evidence>
<evidence type="ECO:0000259" key="14">
    <source>
        <dbReference type="Pfam" id="PF00593"/>
    </source>
</evidence>
<evidence type="ECO:0000259" key="15">
    <source>
        <dbReference type="Pfam" id="PF07715"/>
    </source>
</evidence>
<gene>
    <name evidence="16" type="ORF">GTP41_16520</name>
</gene>
<comment type="caution">
    <text evidence="16">The sequence shown here is derived from an EMBL/GenBank/DDBJ whole genome shotgun (WGS) entry which is preliminary data.</text>
</comment>
<evidence type="ECO:0000256" key="3">
    <source>
        <dbReference type="ARBA" id="ARBA00022448"/>
    </source>
</evidence>
<dbReference type="Gene3D" id="2.170.130.10">
    <property type="entry name" value="TonB-dependent receptor, plug domain"/>
    <property type="match status" value="1"/>
</dbReference>
<sequence length="684" mass="73141">MNFKYSLLAGAVLSAVSAFAHADDGEVTKVVVTANPFHKGETEQILLPAKVLSGDELRDKMANSLGETLSSELGVSSSAFGAGASRPIIRGLEGARVKMLENGMAVSDVSGLSNDHAVAGDGAVAHQIEILRGPAALLYGSGAIGGLVNVVNERIPPAREPKLTGQAEARYSTVDQGHATSGTLDGAIGKLALHLDANARQSGDYKIPGNRVAGDPASGSGRLPNSGTKEKGGGLGGSYIDAWGYVGASVSGLDNKYGVPSDEGAVIDQHQTRYDIDSLFKNILPGIESAKFKAGYTDYRHAELGEDGVPEVQFTNRALETRAEMVHKAINGWHGTFGLQTELSHFAAKAAGHEEEHEEHEGEHEGEDEHDHGHAHGDTVPATRSKSTAAFLVEEKEWGPVRVNAGVRTERVKRQPVTGLDRSFSLQSGALGALWSFTPGYATGLTLSRAQRAPTTEELYSAGPHHATITFDLGNPDLRKETSRNIELSLQKTAGLLRWKANLFHNSISDFIYGHVTGKMVDGEGHEGHDGEQFRERVFSQGDATVRGAEGEIEYNPHGLGLNGRLFADTSRGELKNAGSLPLQPATRFGASIGYRSSAWRVGATWIHAQSQDRLAAFESSPSGAYNQVNANLSYTQKLKDLDLTWFVLAKNVLNDEIRVSTSLLKDISPLPGRNFVFGVRAKF</sequence>
<evidence type="ECO:0000256" key="8">
    <source>
        <dbReference type="ARBA" id="ARBA00023170"/>
    </source>
</evidence>
<keyword evidence="13" id="KW-0732">Signal</keyword>
<dbReference type="RefSeq" id="WP_161026670.1">
    <property type="nucleotide sequence ID" value="NZ_WWCJ01000011.1"/>
</dbReference>
<evidence type="ECO:0000256" key="11">
    <source>
        <dbReference type="RuleBase" id="RU003357"/>
    </source>
</evidence>
<dbReference type="Gene3D" id="2.40.170.20">
    <property type="entry name" value="TonB-dependent receptor, beta-barrel domain"/>
    <property type="match status" value="1"/>
</dbReference>
<evidence type="ECO:0000256" key="12">
    <source>
        <dbReference type="SAM" id="MobiDB-lite"/>
    </source>
</evidence>
<evidence type="ECO:0000256" key="1">
    <source>
        <dbReference type="ARBA" id="ARBA00004571"/>
    </source>
</evidence>
<feature type="domain" description="TonB-dependent receptor-like beta-barrel" evidence="14">
    <location>
        <begin position="249"/>
        <end position="644"/>
    </location>
</feature>
<feature type="domain" description="TonB-dependent receptor plug" evidence="15">
    <location>
        <begin position="48"/>
        <end position="146"/>
    </location>
</feature>